<protein>
    <submittedName>
        <fullName evidence="3">MerR family transcriptional regulator</fullName>
    </submittedName>
</protein>
<gene>
    <name evidence="3" type="ORF">JZO85_06605</name>
</gene>
<dbReference type="Pfam" id="PF00376">
    <property type="entry name" value="MerR"/>
    <property type="match status" value="1"/>
</dbReference>
<dbReference type="EMBL" id="JAFLVR010000013">
    <property type="protein sequence ID" value="MBO0451934.1"/>
    <property type="molecule type" value="Genomic_DNA"/>
</dbReference>
<keyword evidence="4" id="KW-1185">Reference proteome</keyword>
<evidence type="ECO:0000259" key="2">
    <source>
        <dbReference type="PROSITE" id="PS50937"/>
    </source>
</evidence>
<dbReference type="SMART" id="SM00422">
    <property type="entry name" value="HTH_MERR"/>
    <property type="match status" value="1"/>
</dbReference>
<dbReference type="InterPro" id="IPR029442">
    <property type="entry name" value="GyrI-like"/>
</dbReference>
<feature type="domain" description="HTH merR-type" evidence="2">
    <location>
        <begin position="11"/>
        <end position="81"/>
    </location>
</feature>
<dbReference type="Gene3D" id="1.10.1660.10">
    <property type="match status" value="1"/>
</dbReference>
<dbReference type="RefSeq" id="WP_207107715.1">
    <property type="nucleotide sequence ID" value="NZ_JAFLVR010000013.1"/>
</dbReference>
<sequence>MTTRMGVKKMMHSIGEAAEICHVSRKTLRFYEELGLLIPDHVSPKNGYRYYSEDTVMMIPILKYYKQMGFRLQEMTGISDTTDYFFHQRNFLSKLDELKREEERIQNCHESVSDWVGLLNEGTMAMENNVNNISLKYIDRDSYYFLEQNFEYDYKASIINIEWTNYLEHFESEITGPVILSFSDYKAKAEGIIKHATVVQKPVRNSKYLIPRQDYGGQMFACLYHLGDHKNISKKYQLLEEWAAEHNYKIGPNCYERYVIDYWSTQDPNKFVTEIMVPATKM</sequence>
<dbReference type="SUPFAM" id="SSF55136">
    <property type="entry name" value="Probable bacterial effector-binding domain"/>
    <property type="match status" value="1"/>
</dbReference>
<reference evidence="3 4" key="1">
    <citation type="submission" date="2021-03" db="EMBL/GenBank/DDBJ databases">
        <title>Enterococcal diversity collection.</title>
        <authorList>
            <person name="Gilmore M.S."/>
            <person name="Schwartzman J."/>
            <person name="Van Tyne D."/>
            <person name="Martin M."/>
            <person name="Earl A.M."/>
            <person name="Manson A.L."/>
            <person name="Straub T."/>
            <person name="Salamzade R."/>
            <person name="Saavedra J."/>
            <person name="Lebreton F."/>
            <person name="Prichula J."/>
            <person name="Schaufler K."/>
            <person name="Gaca A."/>
            <person name="Sgardioli B."/>
            <person name="Wagenaar J."/>
            <person name="Strong T."/>
        </authorList>
    </citation>
    <scope>NUCLEOTIDE SEQUENCE [LARGE SCALE GENOMIC DNA]</scope>
    <source>
        <strain evidence="3 4">MJM16</strain>
    </source>
</reference>
<dbReference type="InterPro" id="IPR000551">
    <property type="entry name" value="MerR-type_HTH_dom"/>
</dbReference>
<dbReference type="Pfam" id="PF06445">
    <property type="entry name" value="GyrI-like"/>
    <property type="match status" value="1"/>
</dbReference>
<dbReference type="InterPro" id="IPR011256">
    <property type="entry name" value="Reg_factor_effector_dom_sf"/>
</dbReference>
<proteinExistence type="predicted"/>
<dbReference type="PROSITE" id="PS50937">
    <property type="entry name" value="HTH_MERR_2"/>
    <property type="match status" value="1"/>
</dbReference>
<keyword evidence="1" id="KW-0238">DNA-binding</keyword>
<dbReference type="PANTHER" id="PTHR30204">
    <property type="entry name" value="REDOX-CYCLING DRUG-SENSING TRANSCRIPTIONAL ACTIVATOR SOXR"/>
    <property type="match status" value="1"/>
</dbReference>
<evidence type="ECO:0000256" key="1">
    <source>
        <dbReference type="ARBA" id="ARBA00023125"/>
    </source>
</evidence>
<dbReference type="PANTHER" id="PTHR30204:SF96">
    <property type="entry name" value="CHROMOSOME-ANCHORING PROTEIN RACA"/>
    <property type="match status" value="1"/>
</dbReference>
<evidence type="ECO:0000313" key="3">
    <source>
        <dbReference type="EMBL" id="MBO0451934.1"/>
    </source>
</evidence>
<dbReference type="Gene3D" id="3.20.80.10">
    <property type="entry name" value="Regulatory factor, effector binding domain"/>
    <property type="match status" value="1"/>
</dbReference>
<accession>A0ABS3HG62</accession>
<dbReference type="Proteomes" id="UP000664495">
    <property type="component" value="Unassembled WGS sequence"/>
</dbReference>
<comment type="caution">
    <text evidence="3">The sequence shown here is derived from an EMBL/GenBank/DDBJ whole genome shotgun (WGS) entry which is preliminary data.</text>
</comment>
<evidence type="ECO:0000313" key="4">
    <source>
        <dbReference type="Proteomes" id="UP000664495"/>
    </source>
</evidence>
<dbReference type="SUPFAM" id="SSF46955">
    <property type="entry name" value="Putative DNA-binding domain"/>
    <property type="match status" value="1"/>
</dbReference>
<organism evidence="3 4">
    <name type="scientific">Candidatus Enterococcus murrayae</name>
    <dbReference type="NCBI Taxonomy" id="2815321"/>
    <lineage>
        <taxon>Bacteria</taxon>
        <taxon>Bacillati</taxon>
        <taxon>Bacillota</taxon>
        <taxon>Bacilli</taxon>
        <taxon>Lactobacillales</taxon>
        <taxon>Enterococcaceae</taxon>
        <taxon>Enterococcus</taxon>
    </lineage>
</organism>
<name>A0ABS3HG62_9ENTE</name>
<dbReference type="InterPro" id="IPR047057">
    <property type="entry name" value="MerR_fam"/>
</dbReference>
<dbReference type="InterPro" id="IPR009061">
    <property type="entry name" value="DNA-bd_dom_put_sf"/>
</dbReference>